<reference evidence="1 2" key="1">
    <citation type="submission" date="2024-02" db="EMBL/GenBank/DDBJ databases">
        <title>STSV induces naive adaptation in Sulfolobus.</title>
        <authorList>
            <person name="Xiang X."/>
            <person name="Song M."/>
        </authorList>
    </citation>
    <scope>NUCLEOTIDE SEQUENCE [LARGE SCALE GENOMIC DNA]</scope>
    <source>
        <strain evidence="1 2">RT2</strain>
    </source>
</reference>
<gene>
    <name evidence="1" type="ORF">V6M85_13620</name>
</gene>
<dbReference type="AlphaFoldDB" id="A0AAX4L0E9"/>
<proteinExistence type="predicted"/>
<evidence type="ECO:0008006" key="3">
    <source>
        <dbReference type="Google" id="ProtNLM"/>
    </source>
</evidence>
<dbReference type="Proteomes" id="UP001432202">
    <property type="component" value="Chromosome"/>
</dbReference>
<dbReference type="GeneID" id="89337827"/>
<dbReference type="EMBL" id="CP146016">
    <property type="protein sequence ID" value="WWQ60450.1"/>
    <property type="molecule type" value="Genomic_DNA"/>
</dbReference>
<evidence type="ECO:0000313" key="2">
    <source>
        <dbReference type="Proteomes" id="UP001432202"/>
    </source>
</evidence>
<name>A0AAX4L0E9_9CREN</name>
<dbReference type="RefSeq" id="WP_338601243.1">
    <property type="nucleotide sequence ID" value="NZ_CP146016.1"/>
</dbReference>
<evidence type="ECO:0000313" key="1">
    <source>
        <dbReference type="EMBL" id="WWQ60450.1"/>
    </source>
</evidence>
<accession>A0AAX4L0E9</accession>
<sequence>MQVSGIAQLLANGVVIADQSFSTTFTWNGGTYGPETLYGSYTVPPGVQKQVYASYELQAGAGENSYWSGNTHYTNYYPTGPTAITPVNTFTWYEYLVVVPLQIQVDNGTSPVTTITLQNSTYKQTWTETGRSISVSPGMLEWTSAPYDFNVSVVTKDHIEYNNQTLYRTWNAGTIEVDPSCYSVSSGSFPGSVIVNYYLNVTMNSNIVQQPSWVFHHVPQQYVYSFNFANNYTNGVGYYYALSKALSQYFDDFQIFEIIHSIQSQMREINETILPVYSLEIKSGSIFDIYTQITVLQFTNYWHNFTSPNGSVLLQAFDYMNISYILIKNGTYNYSGVLTDALIIPNRLPPNISALLVNGTYNYYLWLNYSEPPIQFITSRPIQMQTTFSPIP</sequence>
<organism evidence="1 2">
    <name type="scientific">Sulfolobus tengchongensis</name>
    <dbReference type="NCBI Taxonomy" id="207809"/>
    <lineage>
        <taxon>Archaea</taxon>
        <taxon>Thermoproteota</taxon>
        <taxon>Thermoprotei</taxon>
        <taxon>Sulfolobales</taxon>
        <taxon>Sulfolobaceae</taxon>
        <taxon>Sulfolobus</taxon>
    </lineage>
</organism>
<keyword evidence="2" id="KW-1185">Reference proteome</keyword>
<protein>
    <recommendedName>
        <fullName evidence="3">Thermopsin</fullName>
    </recommendedName>
</protein>